<dbReference type="VEuPathDB" id="FungiDB:ASPGLDRAFT_1335691"/>
<evidence type="ECO:0000313" key="2">
    <source>
        <dbReference type="Proteomes" id="UP000184300"/>
    </source>
</evidence>
<dbReference type="RefSeq" id="XP_022402946.1">
    <property type="nucleotide sequence ID" value="XM_022541223.1"/>
</dbReference>
<protein>
    <submittedName>
        <fullName evidence="1">Uncharacterized protein</fullName>
    </submittedName>
</protein>
<gene>
    <name evidence="1" type="ORF">ASPGLDRAFT_1335691</name>
</gene>
<sequence length="71" mass="8023">MASASLYLPCWSRIKPRLLMLVSVSGCFGPSSFSRCSRTILYIVQTFPTLSRKINHLIICFVMVDSCELCM</sequence>
<organism evidence="1 2">
    <name type="scientific">Aspergillus glaucus CBS 516.65</name>
    <dbReference type="NCBI Taxonomy" id="1160497"/>
    <lineage>
        <taxon>Eukaryota</taxon>
        <taxon>Fungi</taxon>
        <taxon>Dikarya</taxon>
        <taxon>Ascomycota</taxon>
        <taxon>Pezizomycotina</taxon>
        <taxon>Eurotiomycetes</taxon>
        <taxon>Eurotiomycetidae</taxon>
        <taxon>Eurotiales</taxon>
        <taxon>Aspergillaceae</taxon>
        <taxon>Aspergillus</taxon>
        <taxon>Aspergillus subgen. Aspergillus</taxon>
    </lineage>
</organism>
<proteinExistence type="predicted"/>
<keyword evidence="2" id="KW-1185">Reference proteome</keyword>
<dbReference type="Proteomes" id="UP000184300">
    <property type="component" value="Unassembled WGS sequence"/>
</dbReference>
<evidence type="ECO:0000313" key="1">
    <source>
        <dbReference type="EMBL" id="OJJ86252.1"/>
    </source>
</evidence>
<reference evidence="2" key="1">
    <citation type="journal article" date="2017" name="Genome Biol.">
        <title>Comparative genomics reveals high biological diversity and specific adaptations in the industrially and medically important fungal genus Aspergillus.</title>
        <authorList>
            <person name="de Vries R.P."/>
            <person name="Riley R."/>
            <person name="Wiebenga A."/>
            <person name="Aguilar-Osorio G."/>
            <person name="Amillis S."/>
            <person name="Uchima C.A."/>
            <person name="Anderluh G."/>
            <person name="Asadollahi M."/>
            <person name="Askin M."/>
            <person name="Barry K."/>
            <person name="Battaglia E."/>
            <person name="Bayram O."/>
            <person name="Benocci T."/>
            <person name="Braus-Stromeyer S.A."/>
            <person name="Caldana C."/>
            <person name="Canovas D."/>
            <person name="Cerqueira G.C."/>
            <person name="Chen F."/>
            <person name="Chen W."/>
            <person name="Choi C."/>
            <person name="Clum A."/>
            <person name="Dos Santos R.A."/>
            <person name="Damasio A.R."/>
            <person name="Diallinas G."/>
            <person name="Emri T."/>
            <person name="Fekete E."/>
            <person name="Flipphi M."/>
            <person name="Freyberg S."/>
            <person name="Gallo A."/>
            <person name="Gournas C."/>
            <person name="Habgood R."/>
            <person name="Hainaut M."/>
            <person name="Harispe M.L."/>
            <person name="Henrissat B."/>
            <person name="Hilden K.S."/>
            <person name="Hope R."/>
            <person name="Hossain A."/>
            <person name="Karabika E."/>
            <person name="Karaffa L."/>
            <person name="Karanyi Z."/>
            <person name="Krasevec N."/>
            <person name="Kuo A."/>
            <person name="Kusch H."/>
            <person name="LaButti K."/>
            <person name="Lagendijk E.L."/>
            <person name="Lapidus A."/>
            <person name="Levasseur A."/>
            <person name="Lindquist E."/>
            <person name="Lipzen A."/>
            <person name="Logrieco A.F."/>
            <person name="MacCabe A."/>
            <person name="Maekelae M.R."/>
            <person name="Malavazi I."/>
            <person name="Melin P."/>
            <person name="Meyer V."/>
            <person name="Mielnichuk N."/>
            <person name="Miskei M."/>
            <person name="Molnar A.P."/>
            <person name="Mule G."/>
            <person name="Ngan C.Y."/>
            <person name="Orejas M."/>
            <person name="Orosz E."/>
            <person name="Ouedraogo J.P."/>
            <person name="Overkamp K.M."/>
            <person name="Park H.-S."/>
            <person name="Perrone G."/>
            <person name="Piumi F."/>
            <person name="Punt P.J."/>
            <person name="Ram A.F."/>
            <person name="Ramon A."/>
            <person name="Rauscher S."/>
            <person name="Record E."/>
            <person name="Riano-Pachon D.M."/>
            <person name="Robert V."/>
            <person name="Roehrig J."/>
            <person name="Ruller R."/>
            <person name="Salamov A."/>
            <person name="Salih N.S."/>
            <person name="Samson R.A."/>
            <person name="Sandor E."/>
            <person name="Sanguinetti M."/>
            <person name="Schuetze T."/>
            <person name="Sepcic K."/>
            <person name="Shelest E."/>
            <person name="Sherlock G."/>
            <person name="Sophianopoulou V."/>
            <person name="Squina F.M."/>
            <person name="Sun H."/>
            <person name="Susca A."/>
            <person name="Todd R.B."/>
            <person name="Tsang A."/>
            <person name="Unkles S.E."/>
            <person name="van de Wiele N."/>
            <person name="van Rossen-Uffink D."/>
            <person name="Oliveira J.V."/>
            <person name="Vesth T.C."/>
            <person name="Visser J."/>
            <person name="Yu J.-H."/>
            <person name="Zhou M."/>
            <person name="Andersen M.R."/>
            <person name="Archer D.B."/>
            <person name="Baker S.E."/>
            <person name="Benoit I."/>
            <person name="Brakhage A.A."/>
            <person name="Braus G.H."/>
            <person name="Fischer R."/>
            <person name="Frisvad J.C."/>
            <person name="Goldman G.H."/>
            <person name="Houbraken J."/>
            <person name="Oakley B."/>
            <person name="Pocsi I."/>
            <person name="Scazzocchio C."/>
            <person name="Seiboth B."/>
            <person name="vanKuyk P.A."/>
            <person name="Wortman J."/>
            <person name="Dyer P.S."/>
            <person name="Grigoriev I.V."/>
        </authorList>
    </citation>
    <scope>NUCLEOTIDE SEQUENCE [LARGE SCALE GENOMIC DNA]</scope>
    <source>
        <strain evidence="2">CBS 516.65</strain>
    </source>
</reference>
<accession>A0A1L9VQS3</accession>
<dbReference type="GeneID" id="34457484"/>
<dbReference type="AlphaFoldDB" id="A0A1L9VQS3"/>
<dbReference type="EMBL" id="KV878893">
    <property type="protein sequence ID" value="OJJ86252.1"/>
    <property type="molecule type" value="Genomic_DNA"/>
</dbReference>
<name>A0A1L9VQS3_ASPGL</name>